<dbReference type="PIRSF" id="PIRSF038984">
    <property type="entry name" value="FAD_binding_protein"/>
    <property type="match status" value="1"/>
</dbReference>
<organism evidence="3">
    <name type="scientific">Uncultured archaeon GZfos26G2</name>
    <dbReference type="NCBI Taxonomy" id="3386331"/>
    <lineage>
        <taxon>Archaea</taxon>
        <taxon>Methanobacteriati</taxon>
        <taxon>Methanobacteriota</taxon>
        <taxon>Stenosarchaea group</taxon>
        <taxon>Methanomicrobia</taxon>
        <taxon>Candidatus Methanophagales</taxon>
        <taxon>Candidatus Methanophagaceae</taxon>
        <taxon>Candidatus Methanophaga</taxon>
    </lineage>
</organism>
<dbReference type="SUPFAM" id="SSF51905">
    <property type="entry name" value="FAD/NAD(P)-binding domain"/>
    <property type="match status" value="1"/>
</dbReference>
<protein>
    <submittedName>
        <fullName evidence="3">Uncharacterized protein</fullName>
    </submittedName>
</protein>
<evidence type="ECO:0000259" key="2">
    <source>
        <dbReference type="Pfam" id="PF21688"/>
    </source>
</evidence>
<dbReference type="InterPro" id="IPR036188">
    <property type="entry name" value="FAD/NAD-bd_sf"/>
</dbReference>
<evidence type="ECO:0000259" key="1">
    <source>
        <dbReference type="Pfam" id="PF01494"/>
    </source>
</evidence>
<dbReference type="PANTHER" id="PTHR43106">
    <property type="entry name" value="DEHYDROGENASE-RELATED"/>
    <property type="match status" value="1"/>
</dbReference>
<dbReference type="PRINTS" id="PR00368">
    <property type="entry name" value="FADPNR"/>
</dbReference>
<dbReference type="Pfam" id="PF21688">
    <property type="entry name" value="FAD-depend_C"/>
    <property type="match status" value="1"/>
</dbReference>
<dbReference type="GO" id="GO:0071949">
    <property type="term" value="F:FAD binding"/>
    <property type="evidence" value="ECO:0007669"/>
    <property type="project" value="InterPro"/>
</dbReference>
<dbReference type="AlphaFoldDB" id="Q64BS7"/>
<proteinExistence type="predicted"/>
<reference evidence="3" key="1">
    <citation type="journal article" date="2004" name="Science">
        <title>Reverse methanogenesis: testing the hypothesis with environmental genomics.</title>
        <authorList>
            <person name="Hallam S.J."/>
            <person name="Putnam N."/>
            <person name="Preston C.M."/>
            <person name="Detter J.C."/>
            <person name="Rokhsar D."/>
            <person name="Richardson P.M."/>
            <person name="DeLong E.F."/>
        </authorList>
    </citation>
    <scope>NUCLEOTIDE SEQUENCE</scope>
</reference>
<dbReference type="InterPro" id="IPR049516">
    <property type="entry name" value="FAD-depend_C"/>
</dbReference>
<dbReference type="InterPro" id="IPR028348">
    <property type="entry name" value="FAD-binding_protein"/>
</dbReference>
<dbReference type="InterPro" id="IPR002938">
    <property type="entry name" value="FAD-bd"/>
</dbReference>
<dbReference type="PANTHER" id="PTHR43106:SF1">
    <property type="entry name" value="DEHYDROGENASE-RELATED"/>
    <property type="match status" value="1"/>
</dbReference>
<dbReference type="EMBL" id="AY714843">
    <property type="protein sequence ID" value="AAU83150.1"/>
    <property type="molecule type" value="Genomic_DNA"/>
</dbReference>
<feature type="domain" description="FAD-dependent protein C-terminal" evidence="2">
    <location>
        <begin position="273"/>
        <end position="416"/>
    </location>
</feature>
<evidence type="ECO:0000313" key="3">
    <source>
        <dbReference type="EMBL" id="AAU83150.1"/>
    </source>
</evidence>
<feature type="domain" description="FAD-binding" evidence="1">
    <location>
        <begin position="6"/>
        <end position="34"/>
    </location>
</feature>
<name>Q64BS7_UNCAG</name>
<dbReference type="Pfam" id="PF01494">
    <property type="entry name" value="FAD_binding_3"/>
    <property type="match status" value="1"/>
</dbReference>
<dbReference type="Gene3D" id="3.50.50.60">
    <property type="entry name" value="FAD/NAD(P)-binding domain"/>
    <property type="match status" value="3"/>
</dbReference>
<gene>
    <name evidence="3" type="ORF">GZ26G2_20</name>
</gene>
<accession>Q64BS7</accession>
<sequence length="474" mass="52185">MKRDYYDVIIVGAGPAGLFAANELIDKGIDQTVLVIDQGKDVEERNCPMEEFGTCLQCDQCNIMSGVGGAGTFSDGTLNLRPDIGGDLAALSDHETAWQLVNEVDRVFLDHGMPDELYKGTDKDIEELKRRAASVGACFIEINQRHIGSDKTKEVIKSFKDHLVKHGIEFMLNTHVADLIIEEERGNGRKVCRGVITASGDEIRARHTISAPGRVGAAGVEEMIKKHGIEAEYVGIDVGVRVEVLAITMNPVTKINRDPKFHIMTKRYDDFARTFCTNERGFVVKEVYEGFIGVNGHSLRSKKSENTNFSFLVRVELTKPVENTTRYGRSIAKLATTIGGGKPIVQRMGDLRRGRRSTWRGIKRNLVQNTLTDVTPGDISMALPHRITMDIIEGLEKLNEIIPGVASDSTLLYAPEIKFYAMRVKVDKNMETSVKNLFVAGDGAGLSRDIVNAAATGVLAARGVVKKYSIIDTD</sequence>